<dbReference type="FunFam" id="3.90.226.10:FF:000046">
    <property type="entry name" value="Geranyl-CoA carboxylase beta subunit"/>
    <property type="match status" value="1"/>
</dbReference>
<comment type="catalytic activity">
    <reaction evidence="6">
        <text>3-methylbut-2-enoyl-CoA + hydrogencarbonate + ATP = 3-methyl-(2E)-glutaconyl-CoA + ADP + phosphate + H(+)</text>
        <dbReference type="Rhea" id="RHEA:13589"/>
        <dbReference type="ChEBI" id="CHEBI:15378"/>
        <dbReference type="ChEBI" id="CHEBI:17544"/>
        <dbReference type="ChEBI" id="CHEBI:30616"/>
        <dbReference type="ChEBI" id="CHEBI:43474"/>
        <dbReference type="ChEBI" id="CHEBI:57344"/>
        <dbReference type="ChEBI" id="CHEBI:57346"/>
        <dbReference type="ChEBI" id="CHEBI:456216"/>
        <dbReference type="EC" id="6.4.1.4"/>
    </reaction>
</comment>
<dbReference type="AlphaFoldDB" id="A0AAE1TZT2"/>
<dbReference type="Gene3D" id="3.90.226.10">
    <property type="entry name" value="2-enoyl-CoA Hydratase, Chain A, domain 1"/>
    <property type="match status" value="2"/>
</dbReference>
<dbReference type="GO" id="GO:0005739">
    <property type="term" value="C:mitochondrion"/>
    <property type="evidence" value="ECO:0007669"/>
    <property type="project" value="TreeGrafter"/>
</dbReference>
<feature type="domain" description="CoA carboxyltransferase N-terminal" evidence="8">
    <location>
        <begin position="72"/>
        <end position="343"/>
    </location>
</feature>
<dbReference type="GO" id="GO:0004485">
    <property type="term" value="F:methylcrotonoyl-CoA carboxylase activity"/>
    <property type="evidence" value="ECO:0007669"/>
    <property type="project" value="UniProtKB-EC"/>
</dbReference>
<evidence type="ECO:0000256" key="3">
    <source>
        <dbReference type="ARBA" id="ARBA00031109"/>
    </source>
</evidence>
<evidence type="ECO:0000256" key="6">
    <source>
        <dbReference type="ARBA" id="ARBA00052347"/>
    </source>
</evidence>
<dbReference type="PANTHER" id="PTHR22855:SF47">
    <property type="entry name" value="METHYLCROTONOYL-COA CARBOXYLASE"/>
    <property type="match status" value="1"/>
</dbReference>
<sequence length="601" mass="64839">MVEYHQTWQHCSKDNNKTTTTTTPVLAPSFYCIMLVRQALGRGAASVATACTSRCMSTGTKARPFPLLQDTLNPDCPQFVVGRNKAEEEISKIHKLNKLCLAGGGEKGVALHVKRNRKLLVRDKLKLLLDDDKDFLELSLLAGLGMEYGDVPAAGAINGIGKIHDRYCLVSSSDGTVKSGTFFPISVVKNLRIQEICAANRLPAVVIVDSAGGFLPLQSELFADKKHGGRGFYNTTVMSSDGIPQLAIVCGSCTAGGAYQPAMCEDAVMVTGIGTLFLGGPPLVKAATGENITAEDLGGATVHTSVSGVMDYYAENEAEGFEMIRDLVATLNLEPPSPPPLGAEEPVWDQSLLDGLIGLERIDQEKLYGVIGRLVDGGRFREFKQRYGRNLTVGYALIEGRCVGVVGNCGPLTKEDGLKGAHFIQICQQRGLPLIFLQNSGGVEEHQATNQDMDVDSQWSAMKGRATMVRAVSCVTVPKVTINIGSCHGDDNYTMCGPSFSPNFLFAWPGVEVTHTHNPPPAPLTAPPHPPPTEKVSKPPRKPLSAFTFPPSSCLYHASRCLIDGIILPSQTRKVVAQCLRICRQQETLTRNTKQFPVFSP</sequence>
<organism evidence="9 10">
    <name type="scientific">Petrolisthes manimaculis</name>
    <dbReference type="NCBI Taxonomy" id="1843537"/>
    <lineage>
        <taxon>Eukaryota</taxon>
        <taxon>Metazoa</taxon>
        <taxon>Ecdysozoa</taxon>
        <taxon>Arthropoda</taxon>
        <taxon>Crustacea</taxon>
        <taxon>Multicrustacea</taxon>
        <taxon>Malacostraca</taxon>
        <taxon>Eumalacostraca</taxon>
        <taxon>Eucarida</taxon>
        <taxon>Decapoda</taxon>
        <taxon>Pleocyemata</taxon>
        <taxon>Anomura</taxon>
        <taxon>Galatheoidea</taxon>
        <taxon>Porcellanidae</taxon>
        <taxon>Petrolisthes</taxon>
    </lineage>
</organism>
<dbReference type="Pfam" id="PF01039">
    <property type="entry name" value="Carboxyl_trans"/>
    <property type="match status" value="1"/>
</dbReference>
<evidence type="ECO:0000256" key="5">
    <source>
        <dbReference type="ARBA" id="ARBA00031404"/>
    </source>
</evidence>
<dbReference type="InterPro" id="IPR011762">
    <property type="entry name" value="COA_CT_N"/>
</dbReference>
<comment type="caution">
    <text evidence="9">The sequence shown here is derived from an EMBL/GenBank/DDBJ whole genome shotgun (WGS) entry which is preliminary data.</text>
</comment>
<feature type="region of interest" description="Disordered" evidence="7">
    <location>
        <begin position="517"/>
        <end position="542"/>
    </location>
</feature>
<feature type="compositionally biased region" description="Pro residues" evidence="7">
    <location>
        <begin position="518"/>
        <end position="533"/>
    </location>
</feature>
<dbReference type="EC" id="6.4.1.4" evidence="2"/>
<dbReference type="PROSITE" id="PS50980">
    <property type="entry name" value="COA_CT_NTER"/>
    <property type="match status" value="1"/>
</dbReference>
<evidence type="ECO:0000256" key="4">
    <source>
        <dbReference type="ARBA" id="ARBA00031237"/>
    </source>
</evidence>
<dbReference type="EMBL" id="JAWZYT010002931">
    <property type="protein sequence ID" value="KAK4301069.1"/>
    <property type="molecule type" value="Genomic_DNA"/>
</dbReference>
<evidence type="ECO:0000313" key="10">
    <source>
        <dbReference type="Proteomes" id="UP001292094"/>
    </source>
</evidence>
<dbReference type="PANTHER" id="PTHR22855">
    <property type="entry name" value="ACETYL, PROPIONYL, PYRUVATE, AND GLUTACONYL CARBOXYLASE-RELATED"/>
    <property type="match status" value="1"/>
</dbReference>
<dbReference type="SUPFAM" id="SSF52096">
    <property type="entry name" value="ClpP/crotonase"/>
    <property type="match status" value="2"/>
</dbReference>
<name>A0AAE1TZT2_9EUCA</name>
<dbReference type="InterPro" id="IPR045190">
    <property type="entry name" value="MCCB/AccD1-like"/>
</dbReference>
<dbReference type="InterPro" id="IPR034733">
    <property type="entry name" value="AcCoA_carboxyl_beta"/>
</dbReference>
<keyword evidence="10" id="KW-1185">Reference proteome</keyword>
<evidence type="ECO:0000256" key="2">
    <source>
        <dbReference type="ARBA" id="ARBA00026116"/>
    </source>
</evidence>
<dbReference type="GO" id="GO:1905202">
    <property type="term" value="C:methylcrotonoyl-CoA carboxylase complex"/>
    <property type="evidence" value="ECO:0007669"/>
    <property type="project" value="TreeGrafter"/>
</dbReference>
<gene>
    <name evidence="9" type="ORF">Pmani_026768</name>
</gene>
<evidence type="ECO:0000256" key="1">
    <source>
        <dbReference type="ARBA" id="ARBA00025711"/>
    </source>
</evidence>
<dbReference type="GO" id="GO:0006552">
    <property type="term" value="P:L-leucine catabolic process"/>
    <property type="evidence" value="ECO:0007669"/>
    <property type="project" value="TreeGrafter"/>
</dbReference>
<evidence type="ECO:0000259" key="8">
    <source>
        <dbReference type="PROSITE" id="PS50980"/>
    </source>
</evidence>
<protein>
    <recommendedName>
        <fullName evidence="2">methylcrotonoyl-CoA carboxylase</fullName>
        <ecNumber evidence="2">6.4.1.4</ecNumber>
    </recommendedName>
    <alternativeName>
        <fullName evidence="5">3-methylcrotonyl-CoA carboxylase 2</fullName>
    </alternativeName>
    <alternativeName>
        <fullName evidence="3">3-methylcrotonyl-CoA carboxylase non-biotin-containing subunit</fullName>
    </alternativeName>
    <alternativeName>
        <fullName evidence="4">3-methylcrotonyl-CoA:carbon dioxide ligase subunit beta</fullName>
    </alternativeName>
</protein>
<accession>A0AAE1TZT2</accession>
<dbReference type="Proteomes" id="UP001292094">
    <property type="component" value="Unassembled WGS sequence"/>
</dbReference>
<evidence type="ECO:0000256" key="7">
    <source>
        <dbReference type="SAM" id="MobiDB-lite"/>
    </source>
</evidence>
<comment type="pathway">
    <text evidence="1">Amino-acid degradation; L-leucine degradation; (S)-3-hydroxy-3-methylglutaryl-CoA from 3-isovaleryl-CoA: step 2/3.</text>
</comment>
<reference evidence="9" key="1">
    <citation type="submission" date="2023-11" db="EMBL/GenBank/DDBJ databases">
        <title>Genome assemblies of two species of porcelain crab, Petrolisthes cinctipes and Petrolisthes manimaculis (Anomura: Porcellanidae).</title>
        <authorList>
            <person name="Angst P."/>
        </authorList>
    </citation>
    <scope>NUCLEOTIDE SEQUENCE</scope>
    <source>
        <strain evidence="9">PB745_02</strain>
        <tissue evidence="9">Gill</tissue>
    </source>
</reference>
<evidence type="ECO:0000313" key="9">
    <source>
        <dbReference type="EMBL" id="KAK4301069.1"/>
    </source>
</evidence>
<dbReference type="InterPro" id="IPR029045">
    <property type="entry name" value="ClpP/crotonase-like_dom_sf"/>
</dbReference>
<proteinExistence type="predicted"/>